<evidence type="ECO:0000313" key="3">
    <source>
        <dbReference type="Proteomes" id="UP001527882"/>
    </source>
</evidence>
<dbReference type="EMBL" id="JAQAGZ010000002">
    <property type="protein sequence ID" value="MCZ8511685.1"/>
    <property type="molecule type" value="Genomic_DNA"/>
</dbReference>
<reference evidence="2 3" key="1">
    <citation type="submission" date="2022-12" db="EMBL/GenBank/DDBJ databases">
        <title>Draft genome sequence of Paenibacillus sp. dW9.</title>
        <authorList>
            <person name="Choi E.-W."/>
            <person name="Kim D.-U."/>
        </authorList>
    </citation>
    <scope>NUCLEOTIDE SEQUENCE [LARGE SCALE GENOMIC DNA]</scope>
    <source>
        <strain evidence="3">dW9</strain>
    </source>
</reference>
<keyword evidence="3" id="KW-1185">Reference proteome</keyword>
<comment type="caution">
    <text evidence="2">The sequence shown here is derived from an EMBL/GenBank/DDBJ whole genome shotgun (WGS) entry which is preliminary data.</text>
</comment>
<proteinExistence type="predicted"/>
<dbReference type="PROSITE" id="PS51272">
    <property type="entry name" value="SLH"/>
    <property type="match status" value="1"/>
</dbReference>
<feature type="domain" description="SLH" evidence="1">
    <location>
        <begin position="47"/>
        <end position="110"/>
    </location>
</feature>
<dbReference type="InterPro" id="IPR001119">
    <property type="entry name" value="SLH_dom"/>
</dbReference>
<sequence>MKLKKLMYQPSLLLILLLFSFTFVYTIPVFAETQSEKTIKDNILDSSSSHFTDLHKQHWAYNTIIWAIDQKIISGYEDNTIRPDKSLTGAEFLAMIQRDFPNSASTEGNPYTPAKWYDEYYRFANNLNLPVTRNEAESDITRGKVAQIIAYGLGQRLDIKGSVNYLLDKKLSNGKTAPTYEGFKANDVLTRAECLAFIKNLLDKGITSLQKGPLETSVEKSSTRTYTNTRFGFSINFPTIWPKEDLLQNGDGAVTTGPPNGEYGEFAAAEYTFTVSGHHYIEKVDQDGLYTQPDGPYKNNHYSTISTMNLNDGTKAKLLIISDSFPTQIQAEIIQDNIVYTMSGSIGVHDYENYEKVKEEILNTIKSFHLH</sequence>
<organism evidence="2 3">
    <name type="scientific">Paenibacillus gyeongsangnamensis</name>
    <dbReference type="NCBI Taxonomy" id="3388067"/>
    <lineage>
        <taxon>Bacteria</taxon>
        <taxon>Bacillati</taxon>
        <taxon>Bacillota</taxon>
        <taxon>Bacilli</taxon>
        <taxon>Bacillales</taxon>
        <taxon>Paenibacillaceae</taxon>
        <taxon>Paenibacillus</taxon>
    </lineage>
</organism>
<dbReference type="Proteomes" id="UP001527882">
    <property type="component" value="Unassembled WGS sequence"/>
</dbReference>
<name>A0ABT4Q475_9BACL</name>
<gene>
    <name evidence="2" type="ORF">O9H85_04415</name>
</gene>
<evidence type="ECO:0000313" key="2">
    <source>
        <dbReference type="EMBL" id="MCZ8511685.1"/>
    </source>
</evidence>
<dbReference type="Pfam" id="PF00395">
    <property type="entry name" value="SLH"/>
    <property type="match status" value="1"/>
</dbReference>
<accession>A0ABT4Q475</accession>
<evidence type="ECO:0000259" key="1">
    <source>
        <dbReference type="PROSITE" id="PS51272"/>
    </source>
</evidence>
<dbReference type="RefSeq" id="WP_269880080.1">
    <property type="nucleotide sequence ID" value="NZ_JAQAGZ010000002.1"/>
</dbReference>
<protein>
    <submittedName>
        <fullName evidence="2">S-layer homology domain-containing protein</fullName>
    </submittedName>
</protein>